<proteinExistence type="predicted"/>
<evidence type="ECO:0000313" key="3">
    <source>
        <dbReference type="Proteomes" id="UP001595751"/>
    </source>
</evidence>
<feature type="region of interest" description="Disordered" evidence="1">
    <location>
        <begin position="240"/>
        <end position="345"/>
    </location>
</feature>
<gene>
    <name evidence="2" type="ORF">ACFORJ_02775</name>
</gene>
<name>A0ABV7ZNR1_9CORY</name>
<evidence type="ECO:0000256" key="1">
    <source>
        <dbReference type="SAM" id="MobiDB-lite"/>
    </source>
</evidence>
<keyword evidence="3" id="KW-1185">Reference proteome</keyword>
<reference evidence="3" key="1">
    <citation type="journal article" date="2019" name="Int. J. Syst. Evol. Microbiol.">
        <title>The Global Catalogue of Microorganisms (GCM) 10K type strain sequencing project: providing services to taxonomists for standard genome sequencing and annotation.</title>
        <authorList>
            <consortium name="The Broad Institute Genomics Platform"/>
            <consortium name="The Broad Institute Genome Sequencing Center for Infectious Disease"/>
            <person name="Wu L."/>
            <person name="Ma J."/>
        </authorList>
    </citation>
    <scope>NUCLEOTIDE SEQUENCE [LARGE SCALE GENOMIC DNA]</scope>
    <source>
        <strain evidence="3">CCUG 53252</strain>
    </source>
</reference>
<feature type="compositionally biased region" description="Basic and acidic residues" evidence="1">
    <location>
        <begin position="1"/>
        <end position="24"/>
    </location>
</feature>
<evidence type="ECO:0000313" key="2">
    <source>
        <dbReference type="EMBL" id="MFC3849092.1"/>
    </source>
</evidence>
<accession>A0ABV7ZNR1</accession>
<feature type="compositionally biased region" description="Low complexity" evidence="1">
    <location>
        <begin position="257"/>
        <end position="285"/>
    </location>
</feature>
<dbReference type="Proteomes" id="UP001595751">
    <property type="component" value="Unassembled WGS sequence"/>
</dbReference>
<organism evidence="2 3">
    <name type="scientific">Corynebacterium hansenii</name>
    <dbReference type="NCBI Taxonomy" id="394964"/>
    <lineage>
        <taxon>Bacteria</taxon>
        <taxon>Bacillati</taxon>
        <taxon>Actinomycetota</taxon>
        <taxon>Actinomycetes</taxon>
        <taxon>Mycobacteriales</taxon>
        <taxon>Corynebacteriaceae</taxon>
        <taxon>Corynebacterium</taxon>
    </lineage>
</organism>
<dbReference type="RefSeq" id="WP_290291278.1">
    <property type="nucleotide sequence ID" value="NZ_CP047211.1"/>
</dbReference>
<feature type="region of interest" description="Disordered" evidence="1">
    <location>
        <begin position="1"/>
        <end position="33"/>
    </location>
</feature>
<protein>
    <recommendedName>
        <fullName evidence="4">Anti-sigma-D factor RsdA sigma factor binding region domain-containing protein</fullName>
    </recommendedName>
</protein>
<comment type="caution">
    <text evidence="2">The sequence shown here is derived from an EMBL/GenBank/DDBJ whole genome shotgun (WGS) entry which is preliminary data.</text>
</comment>
<feature type="compositionally biased region" description="Low complexity" evidence="1">
    <location>
        <begin position="293"/>
        <end position="312"/>
    </location>
</feature>
<dbReference type="EMBL" id="JBHRZN010000001">
    <property type="protein sequence ID" value="MFC3849092.1"/>
    <property type="molecule type" value="Genomic_DNA"/>
</dbReference>
<feature type="compositionally biased region" description="Basic and acidic residues" evidence="1">
    <location>
        <begin position="246"/>
        <end position="255"/>
    </location>
</feature>
<evidence type="ECO:0008006" key="4">
    <source>
        <dbReference type="Google" id="ProtNLM"/>
    </source>
</evidence>
<feature type="region of interest" description="Disordered" evidence="1">
    <location>
        <begin position="110"/>
        <end position="144"/>
    </location>
</feature>
<sequence length="357" mass="37933">MDDRQEKEAAMGDQRDPRRARWDDAAAGVEKMPTPQELAADDRFLDALASGRRDVCGAGVYGTDSYLASLITDARESIGAELPPLPEIDPSVAVPDRDVVDVEVVAAEEDVESERESAVAHGSGNEAPLAGATEPRSEAGGVLRGPATWWKPSRLGSALIGAAASLTLVAGGLSAIHSAAPGSALWPARVAMFGERSVEMDLAATLQEADAAGRAGDVERARELLEHAERLMAKVGESNRPALESQMRETVERVRTVTRAPETVTNERTTTQRETQTLEPGTTTRTETRTETVTETVTRPNEPTQPTQPTTTSNPASEPLSNERPTKPTTDPEAVRSALTSVPETVAPAAAAAIQRF</sequence>